<feature type="transmembrane region" description="Helical" evidence="13">
    <location>
        <begin position="229"/>
        <end position="249"/>
    </location>
</feature>
<evidence type="ECO:0000256" key="2">
    <source>
        <dbReference type="ARBA" id="ARBA00004429"/>
    </source>
</evidence>
<comment type="subcellular location">
    <subcellularLocation>
        <location evidence="2">Cell inner membrane</location>
        <topology evidence="2">Multi-pass membrane protein</topology>
    </subcellularLocation>
</comment>
<comment type="function">
    <text evidence="1 12">Required for the export of heme to the periplasm for the biogenesis of c-type cytochromes.</text>
</comment>
<comment type="similarity">
    <text evidence="3 12">Belongs to the CcmB/CycW/HelB family.</text>
</comment>
<dbReference type="Pfam" id="PF03379">
    <property type="entry name" value="CcmB"/>
    <property type="match status" value="1"/>
</dbReference>
<feature type="transmembrane region" description="Helical" evidence="13">
    <location>
        <begin position="108"/>
        <end position="128"/>
    </location>
</feature>
<reference evidence="14" key="1">
    <citation type="submission" date="2022-04" db="EMBL/GenBank/DDBJ databases">
        <title>Whole genome sequence of Sphaerotilus sp. FB-5.</title>
        <authorList>
            <person name="Takeda M."/>
            <person name="Narihara S."/>
            <person name="Akimoto M."/>
            <person name="Akimoto R."/>
            <person name="Nishiyashiki S."/>
            <person name="Murakami T."/>
        </authorList>
    </citation>
    <scope>NUCLEOTIDE SEQUENCE</scope>
    <source>
        <strain evidence="14">FB-5</strain>
    </source>
</reference>
<keyword evidence="15" id="KW-1185">Reference proteome</keyword>
<keyword evidence="8 13" id="KW-0812">Transmembrane</keyword>
<dbReference type="EMBL" id="AP025730">
    <property type="protein sequence ID" value="BDI07732.1"/>
    <property type="molecule type" value="Genomic_DNA"/>
</dbReference>
<evidence type="ECO:0000256" key="9">
    <source>
        <dbReference type="ARBA" id="ARBA00022748"/>
    </source>
</evidence>
<feature type="transmembrane region" description="Helical" evidence="13">
    <location>
        <begin position="51"/>
        <end position="69"/>
    </location>
</feature>
<organism evidence="14 15">
    <name type="scientific">Sphaerotilus microaerophilus</name>
    <dbReference type="NCBI Taxonomy" id="2914710"/>
    <lineage>
        <taxon>Bacteria</taxon>
        <taxon>Pseudomonadati</taxon>
        <taxon>Pseudomonadota</taxon>
        <taxon>Betaproteobacteria</taxon>
        <taxon>Burkholderiales</taxon>
        <taxon>Sphaerotilaceae</taxon>
        <taxon>Sphaerotilus</taxon>
    </lineage>
</organism>
<gene>
    <name evidence="14" type="ORF">CATMQ487_47020</name>
</gene>
<feature type="transmembrane region" description="Helical" evidence="13">
    <location>
        <begin position="135"/>
        <end position="155"/>
    </location>
</feature>
<evidence type="ECO:0000256" key="13">
    <source>
        <dbReference type="SAM" id="Phobius"/>
    </source>
</evidence>
<keyword evidence="11 12" id="KW-0472">Membrane</keyword>
<dbReference type="InterPro" id="IPR003544">
    <property type="entry name" value="Cyt_c_biogenesis_CcmB"/>
</dbReference>
<keyword evidence="7 12" id="KW-0997">Cell inner membrane</keyword>
<dbReference type="PIRSF" id="PIRSF002764">
    <property type="entry name" value="CcmB"/>
    <property type="match status" value="1"/>
</dbReference>
<evidence type="ECO:0000313" key="14">
    <source>
        <dbReference type="EMBL" id="BDI07732.1"/>
    </source>
</evidence>
<keyword evidence="5 12" id="KW-0813">Transport</keyword>
<evidence type="ECO:0000256" key="5">
    <source>
        <dbReference type="ARBA" id="ARBA00022448"/>
    </source>
</evidence>
<evidence type="ECO:0000256" key="7">
    <source>
        <dbReference type="ARBA" id="ARBA00022519"/>
    </source>
</evidence>
<keyword evidence="6 12" id="KW-1003">Cell membrane</keyword>
<evidence type="ECO:0000256" key="11">
    <source>
        <dbReference type="ARBA" id="ARBA00023136"/>
    </source>
</evidence>
<name>A0ABN6PU99_9BURK</name>
<accession>A0ABN6PU99</accession>
<evidence type="ECO:0000256" key="1">
    <source>
        <dbReference type="ARBA" id="ARBA00002442"/>
    </source>
</evidence>
<evidence type="ECO:0000256" key="12">
    <source>
        <dbReference type="PIRNR" id="PIRNR002764"/>
    </source>
</evidence>
<evidence type="ECO:0000256" key="8">
    <source>
        <dbReference type="ARBA" id="ARBA00022692"/>
    </source>
</evidence>
<keyword evidence="10 13" id="KW-1133">Transmembrane helix</keyword>
<dbReference type="PANTHER" id="PTHR30070">
    <property type="entry name" value="HEME EXPORTER PROTEIN B"/>
    <property type="match status" value="1"/>
</dbReference>
<evidence type="ECO:0000256" key="10">
    <source>
        <dbReference type="ARBA" id="ARBA00022989"/>
    </source>
</evidence>
<evidence type="ECO:0000256" key="6">
    <source>
        <dbReference type="ARBA" id="ARBA00022475"/>
    </source>
</evidence>
<protein>
    <recommendedName>
        <fullName evidence="4 12">Heme exporter protein B</fullName>
    </recommendedName>
</protein>
<feature type="transmembrane region" description="Helical" evidence="13">
    <location>
        <begin position="161"/>
        <end position="186"/>
    </location>
</feature>
<dbReference type="PANTHER" id="PTHR30070:SF1">
    <property type="entry name" value="CYTOCHROME C BIOGENESIS B-RELATED"/>
    <property type="match status" value="1"/>
</dbReference>
<keyword evidence="9 12" id="KW-0201">Cytochrome c-type biogenesis</keyword>
<proteinExistence type="inferred from homology"/>
<feature type="transmembrane region" description="Helical" evidence="13">
    <location>
        <begin position="193"/>
        <end position="217"/>
    </location>
</feature>
<evidence type="ECO:0000256" key="3">
    <source>
        <dbReference type="ARBA" id="ARBA00010544"/>
    </source>
</evidence>
<dbReference type="PRINTS" id="PR01414">
    <property type="entry name" value="CCMBBIOGNSIS"/>
</dbReference>
<evidence type="ECO:0000256" key="4">
    <source>
        <dbReference type="ARBA" id="ARBA00016452"/>
    </source>
</evidence>
<sequence>MSGEVSLSVAAGSVRSSVESAPAIPAPAWAPTLRAVARREWLTAVRRPGDLLWHAGFFVMVAALFPLSLRPDPATLLLLGPGVLWVAALLAVLLATGRLFHDDLKSGWLDQCVLASAAAGVPLALIVAARMAVQWLLAAGPVLAVAPLVALQFGLNAAALGVLLAGLALGTAVLVALASVAAALAAGLRGAALLTMLMVLPMAAPVMVFGALAVHAAQGGAPAGAELSLLGAMLAAAALVCPVLGALALRSATEA</sequence>
<dbReference type="Proteomes" id="UP001057498">
    <property type="component" value="Chromosome"/>
</dbReference>
<dbReference type="InterPro" id="IPR026031">
    <property type="entry name" value="Cyt_c_CcmB_bac"/>
</dbReference>
<evidence type="ECO:0000313" key="15">
    <source>
        <dbReference type="Proteomes" id="UP001057498"/>
    </source>
</evidence>
<dbReference type="RefSeq" id="WP_251970898.1">
    <property type="nucleotide sequence ID" value="NZ_AP025730.1"/>
</dbReference>
<feature type="transmembrane region" description="Helical" evidence="13">
    <location>
        <begin position="76"/>
        <end position="96"/>
    </location>
</feature>